<accession>J3JEW4</accession>
<dbReference type="EMBL" id="ALJD01000008">
    <property type="protein sequence ID" value="EJN58714.1"/>
    <property type="molecule type" value="Genomic_DNA"/>
</dbReference>
<organism evidence="2 3">
    <name type="scientific">Halogranum salarium B-1</name>
    <dbReference type="NCBI Taxonomy" id="1210908"/>
    <lineage>
        <taxon>Archaea</taxon>
        <taxon>Methanobacteriati</taxon>
        <taxon>Methanobacteriota</taxon>
        <taxon>Stenosarchaea group</taxon>
        <taxon>Halobacteria</taxon>
        <taxon>Halobacteriales</taxon>
        <taxon>Haloferacaceae</taxon>
    </lineage>
</organism>
<name>J3JEW4_9EURY</name>
<feature type="region of interest" description="Disordered" evidence="1">
    <location>
        <begin position="33"/>
        <end position="87"/>
    </location>
</feature>
<protein>
    <submittedName>
        <fullName evidence="2">Uncharacterized protein</fullName>
    </submittedName>
</protein>
<evidence type="ECO:0000313" key="3">
    <source>
        <dbReference type="Proteomes" id="UP000007813"/>
    </source>
</evidence>
<proteinExistence type="predicted"/>
<evidence type="ECO:0000256" key="1">
    <source>
        <dbReference type="SAM" id="MobiDB-lite"/>
    </source>
</evidence>
<feature type="compositionally biased region" description="Basic and acidic residues" evidence="1">
    <location>
        <begin position="70"/>
        <end position="80"/>
    </location>
</feature>
<sequence>MNRPISSLSVLTPTSDATHEVGFTKQMRAIRLHSEERDRRPHPARNADRTATPGSGVAESMVAFRCSSRNTREQRERDGSRTSIFTS</sequence>
<evidence type="ECO:0000313" key="2">
    <source>
        <dbReference type="EMBL" id="EJN58714.1"/>
    </source>
</evidence>
<feature type="compositionally biased region" description="Basic and acidic residues" evidence="1">
    <location>
        <begin position="33"/>
        <end position="48"/>
    </location>
</feature>
<comment type="caution">
    <text evidence="2">The sequence shown here is derived from an EMBL/GenBank/DDBJ whole genome shotgun (WGS) entry which is preliminary data.</text>
</comment>
<gene>
    <name evidence="2" type="ORF">HSB1_31920</name>
</gene>
<feature type="region of interest" description="Disordered" evidence="1">
    <location>
        <begin position="1"/>
        <end position="20"/>
    </location>
</feature>
<reference evidence="2 3" key="1">
    <citation type="journal article" date="2012" name="J. Bacteriol.">
        <title>Draft Genome Sequence of the Extremely Halophilic Archaeon Halogranum salarium B-1T.</title>
        <authorList>
            <person name="Kim K.K."/>
            <person name="Lee K.C."/>
            <person name="Lee J.S."/>
        </authorList>
    </citation>
    <scope>NUCLEOTIDE SEQUENCE [LARGE SCALE GENOMIC DNA]</scope>
    <source>
        <strain evidence="2 3">B-1</strain>
    </source>
</reference>
<dbReference type="AlphaFoldDB" id="J3JEW4"/>
<dbReference type="Proteomes" id="UP000007813">
    <property type="component" value="Unassembled WGS sequence"/>
</dbReference>
<feature type="compositionally biased region" description="Polar residues" evidence="1">
    <location>
        <begin position="1"/>
        <end position="16"/>
    </location>
</feature>